<evidence type="ECO:0000256" key="1">
    <source>
        <dbReference type="ARBA" id="ARBA00023002"/>
    </source>
</evidence>
<dbReference type="EMBL" id="CP022521">
    <property type="protein sequence ID" value="ASO22361.1"/>
    <property type="molecule type" value="Genomic_DNA"/>
</dbReference>
<organism evidence="2 3">
    <name type="scientific">Actinoalloteichus hoggarensis</name>
    <dbReference type="NCBI Taxonomy" id="1470176"/>
    <lineage>
        <taxon>Bacteria</taxon>
        <taxon>Bacillati</taxon>
        <taxon>Actinomycetota</taxon>
        <taxon>Actinomycetes</taxon>
        <taxon>Pseudonocardiales</taxon>
        <taxon>Pseudonocardiaceae</taxon>
        <taxon>Actinoalloteichus</taxon>
    </lineage>
</organism>
<dbReference type="OrthoDB" id="9791689at2"/>
<sequence length="428" mass="46849">MPKTDDDRRDERTTCVVVGGGPAGLMLGLLLARAGVAVTVLEKHGDFLRDFRGDTVHPSTLTLLDELGLGERFAALPQRRVDGARVLLDQGVARVGDLRRVPGRYKHIALVPQWDFLDLIRDAAAEEPTFELRMRTEVVGVVQAGGRVRGVRYRDESGEGELRADLVVACDGRSSTVRRALGLRPREFGAPMDVLWFRLSRRDSDPEGLVARFRPGEGLILIDRGEYSQCGYLIPKGTDAALRERGVEDFRTRIARLLPILADRVAELSSFDDVSALRVRLDRLRRWHVPGLLCIGDAAHAMSPIGGVGINLAIQDAVAAARITVPGLLAGTLTSRDLARVGRRRIVPALLIQTAQRLVHRRLFRDLDLKSSPPVELGGRMPLPLRLIDRLPAVQAIPATLVGIGPLPEHAPAFARRPASSPDRRAPG</sequence>
<keyword evidence="3" id="KW-1185">Reference proteome</keyword>
<accession>A0A221W9K1</accession>
<dbReference type="InterPro" id="IPR002938">
    <property type="entry name" value="FAD-bd"/>
</dbReference>
<dbReference type="KEGG" id="ahg:AHOG_23775"/>
<dbReference type="Proteomes" id="UP000204221">
    <property type="component" value="Chromosome"/>
</dbReference>
<reference evidence="2 3" key="1">
    <citation type="submission" date="2017-07" db="EMBL/GenBank/DDBJ databases">
        <title>Complete genome sequence of Actinoalloteichus hoggarensis DSM 45943, type strain of Actinoalloteichus hoggarensis.</title>
        <authorList>
            <person name="Ruckert C."/>
            <person name="Nouioui I."/>
            <person name="Willmese J."/>
            <person name="van Wezel G."/>
            <person name="Klenk H.-P."/>
            <person name="Kalinowski J."/>
            <person name="Zotchev S.B."/>
        </authorList>
    </citation>
    <scope>NUCLEOTIDE SEQUENCE [LARGE SCALE GENOMIC DNA]</scope>
    <source>
        <strain evidence="2 3">DSM 45943</strain>
    </source>
</reference>
<dbReference type="GO" id="GO:0071949">
    <property type="term" value="F:FAD binding"/>
    <property type="evidence" value="ECO:0007669"/>
    <property type="project" value="InterPro"/>
</dbReference>
<dbReference type="PANTHER" id="PTHR43476:SF5">
    <property type="entry name" value="FAD-DEPENDENT MONOOXYGENASE"/>
    <property type="match status" value="1"/>
</dbReference>
<dbReference type="GO" id="GO:0018677">
    <property type="term" value="F:pentachlorophenol monooxygenase activity"/>
    <property type="evidence" value="ECO:0007669"/>
    <property type="project" value="UniProtKB-EC"/>
</dbReference>
<evidence type="ECO:0000313" key="2">
    <source>
        <dbReference type="EMBL" id="ASO22361.1"/>
    </source>
</evidence>
<dbReference type="NCBIfam" id="NF004834">
    <property type="entry name" value="PRK06185.1-3"/>
    <property type="match status" value="1"/>
</dbReference>
<dbReference type="Gene3D" id="3.50.50.60">
    <property type="entry name" value="FAD/NAD(P)-binding domain"/>
    <property type="match status" value="2"/>
</dbReference>
<dbReference type="NCBIfam" id="NF004833">
    <property type="entry name" value="PRK06185.1-1"/>
    <property type="match status" value="1"/>
</dbReference>
<dbReference type="EC" id="1.14.13.50" evidence="2"/>
<dbReference type="AlphaFoldDB" id="A0A221W9K1"/>
<gene>
    <name evidence="2" type="primary">pcpB4</name>
    <name evidence="2" type="ORF">AHOG_23775</name>
</gene>
<dbReference type="SUPFAM" id="SSF51905">
    <property type="entry name" value="FAD/NAD(P)-binding domain"/>
    <property type="match status" value="1"/>
</dbReference>
<dbReference type="InterPro" id="IPR050631">
    <property type="entry name" value="PheA/TfdB_FAD_monoxygenase"/>
</dbReference>
<proteinExistence type="predicted"/>
<dbReference type="InterPro" id="IPR036188">
    <property type="entry name" value="FAD/NAD-bd_sf"/>
</dbReference>
<dbReference type="RefSeq" id="WP_093944760.1">
    <property type="nucleotide sequence ID" value="NZ_JACHJM010000007.1"/>
</dbReference>
<name>A0A221W9K1_9PSEU</name>
<keyword evidence="1 2" id="KW-0560">Oxidoreductase</keyword>
<dbReference type="Pfam" id="PF01494">
    <property type="entry name" value="FAD_binding_3"/>
    <property type="match status" value="1"/>
</dbReference>
<keyword evidence="2" id="KW-0503">Monooxygenase</keyword>
<protein>
    <submittedName>
        <fullName evidence="2">Pentachlorophenol 4-monooxygenase</fullName>
        <ecNumber evidence="2">1.14.13.50</ecNumber>
    </submittedName>
</protein>
<dbReference type="PANTHER" id="PTHR43476">
    <property type="entry name" value="3-(3-HYDROXY-PHENYL)PROPIONATE/3-HYDROXYCINNAMIC ACID HYDROXYLASE"/>
    <property type="match status" value="1"/>
</dbReference>
<dbReference type="PRINTS" id="PR00420">
    <property type="entry name" value="RNGMNOXGNASE"/>
</dbReference>
<evidence type="ECO:0000313" key="3">
    <source>
        <dbReference type="Proteomes" id="UP000204221"/>
    </source>
</evidence>